<name>A0A6S7IFT6_PARCT</name>
<evidence type="ECO:0000256" key="1">
    <source>
        <dbReference type="ARBA" id="ARBA00006484"/>
    </source>
</evidence>
<dbReference type="Pfam" id="PF00106">
    <property type="entry name" value="adh_short"/>
    <property type="match status" value="1"/>
</dbReference>
<dbReference type="PANTHER" id="PTHR43899">
    <property type="entry name" value="RH59310P"/>
    <property type="match status" value="1"/>
</dbReference>
<dbReference type="GO" id="GO:0016491">
    <property type="term" value="F:oxidoreductase activity"/>
    <property type="evidence" value="ECO:0007669"/>
    <property type="project" value="UniProtKB-KW"/>
</dbReference>
<dbReference type="PRINTS" id="PR00081">
    <property type="entry name" value="GDHRDH"/>
</dbReference>
<evidence type="ECO:0000313" key="3">
    <source>
        <dbReference type="EMBL" id="CAB4015983.1"/>
    </source>
</evidence>
<feature type="non-terminal residue" evidence="3">
    <location>
        <position position="1"/>
    </location>
</feature>
<dbReference type="GO" id="GO:0005783">
    <property type="term" value="C:endoplasmic reticulum"/>
    <property type="evidence" value="ECO:0007669"/>
    <property type="project" value="TreeGrafter"/>
</dbReference>
<comment type="similarity">
    <text evidence="1">Belongs to the short-chain dehydrogenases/reductases (SDR) family.</text>
</comment>
<proteinExistence type="inferred from homology"/>
<dbReference type="InterPro" id="IPR002347">
    <property type="entry name" value="SDR_fam"/>
</dbReference>
<dbReference type="InterPro" id="IPR051019">
    <property type="entry name" value="VLCFA-Steroid_DH"/>
</dbReference>
<dbReference type="SUPFAM" id="SSF51735">
    <property type="entry name" value="NAD(P)-binding Rossmann-fold domains"/>
    <property type="match status" value="1"/>
</dbReference>
<sequence>MSFANELYYLTYFIGSVYVYYLLFKCLKFVWEVLKTTFVGGNIDFTRFGEWAVVTGCTDGIGKSYAKQLAAKGLNIILMSRSREKLDDTAFEIEKDYKVKTKIIQVDFSGGHEIYEPIAKELEGFEIGVLVNNVGVCTSCFAYLHEFSNEVVWGQINVNVMSMVM</sequence>
<dbReference type="Gene3D" id="3.40.50.720">
    <property type="entry name" value="NAD(P)-binding Rossmann-like Domain"/>
    <property type="match status" value="1"/>
</dbReference>
<dbReference type="PANTHER" id="PTHR43899:SF13">
    <property type="entry name" value="RH59310P"/>
    <property type="match status" value="1"/>
</dbReference>
<keyword evidence="2" id="KW-0560">Oxidoreductase</keyword>
<evidence type="ECO:0000256" key="2">
    <source>
        <dbReference type="ARBA" id="ARBA00023002"/>
    </source>
</evidence>
<dbReference type="EMBL" id="CACRXK020008921">
    <property type="protein sequence ID" value="CAB4015983.1"/>
    <property type="molecule type" value="Genomic_DNA"/>
</dbReference>
<protein>
    <submittedName>
        <fullName evidence="3">Very-long-chain 3-oxoacyl- reductase</fullName>
    </submittedName>
</protein>
<keyword evidence="4" id="KW-1185">Reference proteome</keyword>
<comment type="caution">
    <text evidence="3">The sequence shown here is derived from an EMBL/GenBank/DDBJ whole genome shotgun (WGS) entry which is preliminary data.</text>
</comment>
<evidence type="ECO:0000313" key="4">
    <source>
        <dbReference type="Proteomes" id="UP001152795"/>
    </source>
</evidence>
<organism evidence="3 4">
    <name type="scientific">Paramuricea clavata</name>
    <name type="common">Red gorgonian</name>
    <name type="synonym">Violescent sea-whip</name>
    <dbReference type="NCBI Taxonomy" id="317549"/>
    <lineage>
        <taxon>Eukaryota</taxon>
        <taxon>Metazoa</taxon>
        <taxon>Cnidaria</taxon>
        <taxon>Anthozoa</taxon>
        <taxon>Octocorallia</taxon>
        <taxon>Malacalcyonacea</taxon>
        <taxon>Plexauridae</taxon>
        <taxon>Paramuricea</taxon>
    </lineage>
</organism>
<accession>A0A6S7IFT6</accession>
<dbReference type="AlphaFoldDB" id="A0A6S7IFT6"/>
<dbReference type="Proteomes" id="UP001152795">
    <property type="component" value="Unassembled WGS sequence"/>
</dbReference>
<dbReference type="OrthoDB" id="5545019at2759"/>
<reference evidence="3" key="1">
    <citation type="submission" date="2020-04" db="EMBL/GenBank/DDBJ databases">
        <authorList>
            <person name="Alioto T."/>
            <person name="Alioto T."/>
            <person name="Gomez Garrido J."/>
        </authorList>
    </citation>
    <scope>NUCLEOTIDE SEQUENCE</scope>
    <source>
        <strain evidence="3">A484AB</strain>
    </source>
</reference>
<dbReference type="InterPro" id="IPR036291">
    <property type="entry name" value="NAD(P)-bd_dom_sf"/>
</dbReference>
<gene>
    <name evidence="3" type="ORF">PACLA_8A053761</name>
</gene>